<dbReference type="RefSeq" id="WP_190210243.1">
    <property type="nucleotide sequence ID" value="NZ_BNBO01000006.1"/>
</dbReference>
<proteinExistence type="predicted"/>
<organism evidence="1 2">
    <name type="scientific">Kitasatospora indigofera</name>
    <dbReference type="NCBI Taxonomy" id="67307"/>
    <lineage>
        <taxon>Bacteria</taxon>
        <taxon>Bacillati</taxon>
        <taxon>Actinomycetota</taxon>
        <taxon>Actinomycetes</taxon>
        <taxon>Kitasatosporales</taxon>
        <taxon>Streptomycetaceae</taxon>
        <taxon>Kitasatospora</taxon>
    </lineage>
</organism>
<reference evidence="1" key="1">
    <citation type="journal article" date="2014" name="Int. J. Syst. Evol. Microbiol.">
        <title>Complete genome sequence of Corynebacterium casei LMG S-19264T (=DSM 44701T), isolated from a smear-ripened cheese.</title>
        <authorList>
            <consortium name="US DOE Joint Genome Institute (JGI-PGF)"/>
            <person name="Walter F."/>
            <person name="Albersmeier A."/>
            <person name="Kalinowski J."/>
            <person name="Ruckert C."/>
        </authorList>
    </citation>
    <scope>NUCLEOTIDE SEQUENCE</scope>
    <source>
        <strain evidence="1">JCM 4646</strain>
    </source>
</reference>
<dbReference type="GeneID" id="95352268"/>
<dbReference type="AlphaFoldDB" id="A0A919FH26"/>
<dbReference type="Proteomes" id="UP000617734">
    <property type="component" value="Unassembled WGS sequence"/>
</dbReference>
<evidence type="ECO:0000313" key="1">
    <source>
        <dbReference type="EMBL" id="GHH65381.1"/>
    </source>
</evidence>
<reference evidence="1" key="2">
    <citation type="submission" date="2020-09" db="EMBL/GenBank/DDBJ databases">
        <authorList>
            <person name="Sun Q."/>
            <person name="Ohkuma M."/>
        </authorList>
    </citation>
    <scope>NUCLEOTIDE SEQUENCE</scope>
    <source>
        <strain evidence="1">JCM 4646</strain>
    </source>
</reference>
<comment type="caution">
    <text evidence="1">The sequence shown here is derived from an EMBL/GenBank/DDBJ whole genome shotgun (WGS) entry which is preliminary data.</text>
</comment>
<evidence type="ECO:0000313" key="2">
    <source>
        <dbReference type="Proteomes" id="UP000617734"/>
    </source>
</evidence>
<keyword evidence="2" id="KW-1185">Reference proteome</keyword>
<accession>A0A919FH26</accession>
<dbReference type="EMBL" id="BNBO01000006">
    <property type="protein sequence ID" value="GHH65381.1"/>
    <property type="molecule type" value="Genomic_DNA"/>
</dbReference>
<gene>
    <name evidence="1" type="ORF">GCM10018781_17810</name>
</gene>
<sequence length="732" mass="78252">MLQRLEAMVVRHTRRLPAPAARAVHAGAALPAGQGATAARQFDAALMSVGFKLSAGLLEQLAELDEGTVVDTARRTLATVRGITGDHVAHNAYFVDFPANVPDTFAFWTSCVTEALADDASRASTAGQLRTGVLDLLTLPAYGNYRHTYAELLAAHEELIAAAGDRLTVLHPGGTLDAEVTALYLALAGSATPLGEEDLADLRVLAGYCAAGPQPEAIPVRENRALVNLARLDTGADLLLDTVTDVLRLACALSDGDVTLVRPTRFRSLSRPVRRALIAGLDTVVAAAPAKLADVTAHREAFKRLGERLHPHEYPRRPHAAEVFAVARGESAAPTFESRADQLLAAGEVTAAAGLLAEAPGKLFRALDRLLRACPGQDERDAVLAVAERAAPRVAGRVLLSVREHLHNRTDEPGGTRVFVNRLGRAWVTPDTRPAVPPDARERLITALDAETRRRLPAPDHLLIGPDVLDVALPLSGKATAAGLGVLPRGSVSPVEGDLLRFFVHWRQTARTTDFDLSALLLDASYGTLGQLSYTSLTQVEGEHSGDITDAPEGASEFINLRLGAVRGDFIVPQVNIFSGEGFEEVAESFFGFMLRDGDQRGRPFEARTVRLKSELRGPGRVALPLAFLRGPDGGWQAKWLHLHLKGSPSANRVEGNRVSVATLLRGVVGREYLTVRYLTDLMAGSGTVVTRWDGGALPDGPVTYVGLERPAGLHPDSVVVTPENLRDLIPG</sequence>
<protein>
    <recommendedName>
        <fullName evidence="3">TerD domain-containing protein</fullName>
    </recommendedName>
</protein>
<name>A0A919FH26_9ACTN</name>
<evidence type="ECO:0008006" key="3">
    <source>
        <dbReference type="Google" id="ProtNLM"/>
    </source>
</evidence>